<dbReference type="SMART" id="SM00360">
    <property type="entry name" value="RRM"/>
    <property type="match status" value="1"/>
</dbReference>
<sequence length="560" mass="61613">MGPKKNQKMSLGTFLQDENYGSWADEMEDMPLPASDSRPSYATERRTFGSTTGMGGGFSERRDTFPSREQLPLPTEPPYTAHLANLSFDATQGDISDFFGDCEVTNVRIVEDKMDRKPKGFGYVEFGTLDGLKNALALSGSNLAGRSVRISVAEPPKDRQDGRDFSDWSRKGPLPDLPNSQRRVSDRPGGFGGGRSFDNTSDAGSERGQRRGFGEGDGKVRDFSNWERRGPLSPVSPAPTSLREGGRQGSKDGGFRRNSPAWGEGRSQDGSRPPRREFTERPPPERQATASEMDNQWRARMRPDAPAKAPTPEASEPSSPPPAPAPATRPKLNLQKRTVSEADPKGSSAPASDSKASPFGAARPVDTAAKEKEVEEKRQLAIRQKREAEEKAKAEKAEERRLAKEKGDLEKSKEPTSKENKEHKENKDIRESKDIRNTTETSETRDTSASKENGEETSQQTTPKYDILRRADSGMNDMVADDHEEEVEEGLPVDDKAVKPKEVVQEPPSRANGSWRNAPAAQAPEGSTTAALEEEGWSTVSKPSKQRNNRRNYPSRAIAS</sequence>
<feature type="compositionally biased region" description="Low complexity" evidence="3">
    <location>
        <begin position="345"/>
        <end position="358"/>
    </location>
</feature>
<dbReference type="InterPro" id="IPR035979">
    <property type="entry name" value="RBD_domain_sf"/>
</dbReference>
<dbReference type="HOGENOM" id="CLU_030044_0_1_1"/>
<dbReference type="PROSITE" id="PS50102">
    <property type="entry name" value="RRM"/>
    <property type="match status" value="1"/>
</dbReference>
<keyword evidence="1 2" id="KW-0694">RNA-binding</keyword>
<dbReference type="EMBL" id="KN847317">
    <property type="protein sequence ID" value="KIW60238.1"/>
    <property type="molecule type" value="Genomic_DNA"/>
</dbReference>
<evidence type="ECO:0000313" key="6">
    <source>
        <dbReference type="Proteomes" id="UP000054342"/>
    </source>
</evidence>
<evidence type="ECO:0000313" key="5">
    <source>
        <dbReference type="EMBL" id="KIW60238.1"/>
    </source>
</evidence>
<dbReference type="GO" id="GO:0003723">
    <property type="term" value="F:RNA binding"/>
    <property type="evidence" value="ECO:0007669"/>
    <property type="project" value="UniProtKB-UniRule"/>
</dbReference>
<dbReference type="PANTHER" id="PTHR23236">
    <property type="entry name" value="EUKARYOTIC TRANSLATION INITIATION FACTOR 4B/4H"/>
    <property type="match status" value="1"/>
</dbReference>
<proteinExistence type="predicted"/>
<feature type="compositionally biased region" description="Basic and acidic residues" evidence="3">
    <location>
        <begin position="244"/>
        <end position="255"/>
    </location>
</feature>
<dbReference type="AlphaFoldDB" id="A0A0D2EWW4"/>
<keyword evidence="6" id="KW-1185">Reference proteome</keyword>
<dbReference type="SUPFAM" id="SSF54928">
    <property type="entry name" value="RNA-binding domain, RBD"/>
    <property type="match status" value="1"/>
</dbReference>
<protein>
    <recommendedName>
        <fullName evidence="4">RRM domain-containing protein</fullName>
    </recommendedName>
</protein>
<accession>A0A0D2EWW4</accession>
<feature type="region of interest" description="Disordered" evidence="3">
    <location>
        <begin position="151"/>
        <end position="560"/>
    </location>
</feature>
<organism evidence="5 6">
    <name type="scientific">Exophiala xenobiotica</name>
    <dbReference type="NCBI Taxonomy" id="348802"/>
    <lineage>
        <taxon>Eukaryota</taxon>
        <taxon>Fungi</taxon>
        <taxon>Dikarya</taxon>
        <taxon>Ascomycota</taxon>
        <taxon>Pezizomycotina</taxon>
        <taxon>Eurotiomycetes</taxon>
        <taxon>Chaetothyriomycetidae</taxon>
        <taxon>Chaetothyriales</taxon>
        <taxon>Herpotrichiellaceae</taxon>
        <taxon>Exophiala</taxon>
    </lineage>
</organism>
<evidence type="ECO:0000256" key="3">
    <source>
        <dbReference type="SAM" id="MobiDB-lite"/>
    </source>
</evidence>
<feature type="compositionally biased region" description="Acidic residues" evidence="3">
    <location>
        <begin position="482"/>
        <end position="492"/>
    </location>
</feature>
<feature type="compositionally biased region" description="Basic and acidic residues" evidence="3">
    <location>
        <begin position="295"/>
        <end position="305"/>
    </location>
</feature>
<feature type="compositionally biased region" description="Pro residues" evidence="3">
    <location>
        <begin position="318"/>
        <end position="327"/>
    </location>
</feature>
<feature type="region of interest" description="Disordered" evidence="3">
    <location>
        <begin position="26"/>
        <end position="77"/>
    </location>
</feature>
<evidence type="ECO:0000256" key="1">
    <source>
        <dbReference type="ARBA" id="ARBA00022884"/>
    </source>
</evidence>
<evidence type="ECO:0000259" key="4">
    <source>
        <dbReference type="PROSITE" id="PS50102"/>
    </source>
</evidence>
<feature type="compositionally biased region" description="Basic and acidic residues" evidence="3">
    <location>
        <begin position="155"/>
        <end position="170"/>
    </location>
</feature>
<dbReference type="STRING" id="348802.A0A0D2EWW4"/>
<dbReference type="Gene3D" id="3.30.70.330">
    <property type="match status" value="1"/>
</dbReference>
<feature type="compositionally biased region" description="Basic and acidic residues" evidence="3">
    <location>
        <begin position="266"/>
        <end position="284"/>
    </location>
</feature>
<feature type="domain" description="RRM" evidence="4">
    <location>
        <begin position="79"/>
        <end position="155"/>
    </location>
</feature>
<reference evidence="5 6" key="1">
    <citation type="submission" date="2015-01" db="EMBL/GenBank/DDBJ databases">
        <title>The Genome Sequence of Exophiala xenobiotica CBS118157.</title>
        <authorList>
            <consortium name="The Broad Institute Genomics Platform"/>
            <person name="Cuomo C."/>
            <person name="de Hoog S."/>
            <person name="Gorbushina A."/>
            <person name="Stielow B."/>
            <person name="Teixiera M."/>
            <person name="Abouelleil A."/>
            <person name="Chapman S.B."/>
            <person name="Priest M."/>
            <person name="Young S.K."/>
            <person name="Wortman J."/>
            <person name="Nusbaum C."/>
            <person name="Birren B."/>
        </authorList>
    </citation>
    <scope>NUCLEOTIDE SEQUENCE [LARGE SCALE GENOMIC DNA]</scope>
    <source>
        <strain evidence="5 6">CBS 118157</strain>
    </source>
</reference>
<dbReference type="InterPro" id="IPR000504">
    <property type="entry name" value="RRM_dom"/>
</dbReference>
<feature type="compositionally biased region" description="Basic and acidic residues" evidence="3">
    <location>
        <begin position="204"/>
        <end position="230"/>
    </location>
</feature>
<dbReference type="OrthoDB" id="48651at2759"/>
<dbReference type="PANTHER" id="PTHR23236:SF11">
    <property type="entry name" value="EUKARYOTIC TRANSLATION INITIATION FACTOR 4H"/>
    <property type="match status" value="1"/>
</dbReference>
<dbReference type="GeneID" id="25322378"/>
<name>A0A0D2EWW4_9EURO</name>
<feature type="compositionally biased region" description="Low complexity" evidence="3">
    <location>
        <begin position="306"/>
        <end position="317"/>
    </location>
</feature>
<dbReference type="InterPro" id="IPR012677">
    <property type="entry name" value="Nucleotide-bd_a/b_plait_sf"/>
</dbReference>
<gene>
    <name evidence="5" type="ORF">PV05_00470</name>
</gene>
<dbReference type="GO" id="GO:0005730">
    <property type="term" value="C:nucleolus"/>
    <property type="evidence" value="ECO:0007669"/>
    <property type="project" value="TreeGrafter"/>
</dbReference>
<evidence type="ECO:0000256" key="2">
    <source>
        <dbReference type="PROSITE-ProRule" id="PRU00176"/>
    </source>
</evidence>
<dbReference type="Proteomes" id="UP000054342">
    <property type="component" value="Unassembled WGS sequence"/>
</dbReference>
<dbReference type="RefSeq" id="XP_013320822.1">
    <property type="nucleotide sequence ID" value="XM_013465368.1"/>
</dbReference>
<feature type="compositionally biased region" description="Basic and acidic residues" evidence="3">
    <location>
        <begin position="368"/>
        <end position="454"/>
    </location>
</feature>
<feature type="compositionally biased region" description="Basic and acidic residues" evidence="3">
    <location>
        <begin position="493"/>
        <end position="504"/>
    </location>
</feature>
<dbReference type="Pfam" id="PF00076">
    <property type="entry name" value="RRM_1"/>
    <property type="match status" value="1"/>
</dbReference>